<organism evidence="1 2">
    <name type="scientific">Paenibacillus paeoniae</name>
    <dbReference type="NCBI Taxonomy" id="2292705"/>
    <lineage>
        <taxon>Bacteria</taxon>
        <taxon>Bacillati</taxon>
        <taxon>Bacillota</taxon>
        <taxon>Bacilli</taxon>
        <taxon>Bacillales</taxon>
        <taxon>Paenibacillaceae</taxon>
        <taxon>Paenibacillus</taxon>
    </lineage>
</organism>
<dbReference type="OrthoDB" id="9797162at2"/>
<sequence>MAEPLKLMYDGEFLEQFGTRVKEAWQPFDVQRFLNEARREDWAELELKPRIRRIAEALGAVLPSDYPEALDVLYRIDADCVGFPYLFFPDFVEVYGRREEHCERSMEALARFTRRSSAEFAVRPFIMEHPERMIPQLLEWADDSDEHVRRLASEGSRPRLPWGQAIEMFKKDPSPMIPLLEKLKRDPSLYVRKSVANHLNDIAKDHPELVLSVAEKWLGQHEWTDWIVRHACRTLVKRADPRAMALFGYAAHDESAASLVQAADLTLSDSNISIGEEVLLHYRIQFKDDGSSGRFKLRVEYGIAFVKSAGKTSLKRFLLSDREFSPGEVIEHTRVHRFADLTTRKHYPGTHVVTLWVNGIETARTELELRSE</sequence>
<dbReference type="Pfam" id="PF08713">
    <property type="entry name" value="DNA_alkylation"/>
    <property type="match status" value="1"/>
</dbReference>
<dbReference type="SUPFAM" id="SSF48371">
    <property type="entry name" value="ARM repeat"/>
    <property type="match status" value="1"/>
</dbReference>
<dbReference type="InterPro" id="IPR014825">
    <property type="entry name" value="DNA_alkylation"/>
</dbReference>
<keyword evidence="2" id="KW-1185">Reference proteome</keyword>
<accession>A0A371PEM1</accession>
<dbReference type="EMBL" id="QUBQ01000003">
    <property type="protein sequence ID" value="REK74403.1"/>
    <property type="molecule type" value="Genomic_DNA"/>
</dbReference>
<protein>
    <recommendedName>
        <fullName evidence="3">DNA alkylation repair protein</fullName>
    </recommendedName>
</protein>
<dbReference type="Proteomes" id="UP000261905">
    <property type="component" value="Unassembled WGS sequence"/>
</dbReference>
<gene>
    <name evidence="1" type="ORF">DX130_17965</name>
</gene>
<dbReference type="AlphaFoldDB" id="A0A371PEM1"/>
<proteinExistence type="predicted"/>
<comment type="caution">
    <text evidence="1">The sequence shown here is derived from an EMBL/GenBank/DDBJ whole genome shotgun (WGS) entry which is preliminary data.</text>
</comment>
<evidence type="ECO:0000313" key="2">
    <source>
        <dbReference type="Proteomes" id="UP000261905"/>
    </source>
</evidence>
<name>A0A371PEM1_9BACL</name>
<dbReference type="Gene3D" id="1.25.40.290">
    <property type="entry name" value="ARM repeat domains"/>
    <property type="match status" value="1"/>
</dbReference>
<reference evidence="1 2" key="1">
    <citation type="submission" date="2018-08" db="EMBL/GenBank/DDBJ databases">
        <title>Paenibacillus sp. M4BSY-1, whole genome shotgun sequence.</title>
        <authorList>
            <person name="Tuo L."/>
        </authorList>
    </citation>
    <scope>NUCLEOTIDE SEQUENCE [LARGE SCALE GENOMIC DNA]</scope>
    <source>
        <strain evidence="1 2">M4BSY-1</strain>
    </source>
</reference>
<evidence type="ECO:0008006" key="3">
    <source>
        <dbReference type="Google" id="ProtNLM"/>
    </source>
</evidence>
<dbReference type="InterPro" id="IPR016024">
    <property type="entry name" value="ARM-type_fold"/>
</dbReference>
<evidence type="ECO:0000313" key="1">
    <source>
        <dbReference type="EMBL" id="REK74403.1"/>
    </source>
</evidence>
<dbReference type="RefSeq" id="WP_116047693.1">
    <property type="nucleotide sequence ID" value="NZ_QUBQ01000003.1"/>
</dbReference>